<keyword evidence="3" id="KW-1185">Reference proteome</keyword>
<protein>
    <submittedName>
        <fullName evidence="2">Uncharacterized protein</fullName>
    </submittedName>
</protein>
<sequence length="114" mass="13395">MLRRRISEVITKLDEVLVKREEVATCSNNEESLSSLKERLELLISENHHLRDLLANKEREVNCLSLQVSEAAEKMKELCEERRMLLDANQEREHKQQLESMAVNIREILDRIPS</sequence>
<proteinExistence type="predicted"/>
<dbReference type="AlphaFoldDB" id="A0A540KMA6"/>
<accession>A0A540KMA6</accession>
<name>A0A540KMA6_MALBA</name>
<gene>
    <name evidence="2" type="ORF">C1H46_039115</name>
</gene>
<feature type="coiled-coil region" evidence="1">
    <location>
        <begin position="26"/>
        <end position="88"/>
    </location>
</feature>
<evidence type="ECO:0000313" key="3">
    <source>
        <dbReference type="Proteomes" id="UP000315295"/>
    </source>
</evidence>
<comment type="caution">
    <text evidence="2">The sequence shown here is derived from an EMBL/GenBank/DDBJ whole genome shotgun (WGS) entry which is preliminary data.</text>
</comment>
<organism evidence="2 3">
    <name type="scientific">Malus baccata</name>
    <name type="common">Siberian crab apple</name>
    <name type="synonym">Pyrus baccata</name>
    <dbReference type="NCBI Taxonomy" id="106549"/>
    <lineage>
        <taxon>Eukaryota</taxon>
        <taxon>Viridiplantae</taxon>
        <taxon>Streptophyta</taxon>
        <taxon>Embryophyta</taxon>
        <taxon>Tracheophyta</taxon>
        <taxon>Spermatophyta</taxon>
        <taxon>Magnoliopsida</taxon>
        <taxon>eudicotyledons</taxon>
        <taxon>Gunneridae</taxon>
        <taxon>Pentapetalae</taxon>
        <taxon>rosids</taxon>
        <taxon>fabids</taxon>
        <taxon>Rosales</taxon>
        <taxon>Rosaceae</taxon>
        <taxon>Amygdaloideae</taxon>
        <taxon>Maleae</taxon>
        <taxon>Malus</taxon>
    </lineage>
</organism>
<reference evidence="2 3" key="1">
    <citation type="journal article" date="2019" name="G3 (Bethesda)">
        <title>Sequencing of a Wild Apple (Malus baccata) Genome Unravels the Differences Between Cultivated and Wild Apple Species Regarding Disease Resistance and Cold Tolerance.</title>
        <authorList>
            <person name="Chen X."/>
        </authorList>
    </citation>
    <scope>NUCLEOTIDE SEQUENCE [LARGE SCALE GENOMIC DNA]</scope>
    <source>
        <strain evidence="3">cv. Shandingzi</strain>
        <tissue evidence="2">Leaves</tissue>
    </source>
</reference>
<keyword evidence="1" id="KW-0175">Coiled coil</keyword>
<dbReference type="EMBL" id="VIEB01001108">
    <property type="protein sequence ID" value="TQD75354.1"/>
    <property type="molecule type" value="Genomic_DNA"/>
</dbReference>
<evidence type="ECO:0000256" key="1">
    <source>
        <dbReference type="SAM" id="Coils"/>
    </source>
</evidence>
<dbReference type="InterPro" id="IPR037490">
    <property type="entry name" value="WAP"/>
</dbReference>
<dbReference type="Proteomes" id="UP000315295">
    <property type="component" value="Unassembled WGS sequence"/>
</dbReference>
<dbReference type="PANTHER" id="PTHR33883:SF10">
    <property type="entry name" value="WPP DOMAIN-ASSOCIATED PROTEIN"/>
    <property type="match status" value="1"/>
</dbReference>
<dbReference type="PANTHER" id="PTHR33883">
    <property type="entry name" value="WPP DOMAIN-ASSOCIATED PROTEIN"/>
    <property type="match status" value="1"/>
</dbReference>
<evidence type="ECO:0000313" key="2">
    <source>
        <dbReference type="EMBL" id="TQD75354.1"/>
    </source>
</evidence>